<gene>
    <name evidence="2" type="ORF">TNCT_67911</name>
</gene>
<feature type="compositionally biased region" description="Polar residues" evidence="1">
    <location>
        <begin position="173"/>
        <end position="199"/>
    </location>
</feature>
<evidence type="ECO:0000313" key="2">
    <source>
        <dbReference type="EMBL" id="GFQ88119.1"/>
    </source>
</evidence>
<protein>
    <submittedName>
        <fullName evidence="2">Uncharacterized protein</fullName>
    </submittedName>
</protein>
<accession>A0A8X6HK42</accession>
<name>A0A8X6HK42_TRICU</name>
<organism evidence="2 3">
    <name type="scientific">Trichonephila clavata</name>
    <name type="common">Joro spider</name>
    <name type="synonym">Nephila clavata</name>
    <dbReference type="NCBI Taxonomy" id="2740835"/>
    <lineage>
        <taxon>Eukaryota</taxon>
        <taxon>Metazoa</taxon>
        <taxon>Ecdysozoa</taxon>
        <taxon>Arthropoda</taxon>
        <taxon>Chelicerata</taxon>
        <taxon>Arachnida</taxon>
        <taxon>Araneae</taxon>
        <taxon>Araneomorphae</taxon>
        <taxon>Entelegynae</taxon>
        <taxon>Araneoidea</taxon>
        <taxon>Nephilidae</taxon>
        <taxon>Trichonephila</taxon>
    </lineage>
</organism>
<evidence type="ECO:0000313" key="3">
    <source>
        <dbReference type="Proteomes" id="UP000887116"/>
    </source>
</evidence>
<evidence type="ECO:0000256" key="1">
    <source>
        <dbReference type="SAM" id="MobiDB-lite"/>
    </source>
</evidence>
<dbReference type="AlphaFoldDB" id="A0A8X6HK42"/>
<feature type="compositionally biased region" description="Basic and acidic residues" evidence="1">
    <location>
        <begin position="202"/>
        <end position="213"/>
    </location>
</feature>
<reference evidence="2" key="1">
    <citation type="submission" date="2020-07" db="EMBL/GenBank/DDBJ databases">
        <title>Multicomponent nature underlies the extraordinary mechanical properties of spider dragline silk.</title>
        <authorList>
            <person name="Kono N."/>
            <person name="Nakamura H."/>
            <person name="Mori M."/>
            <person name="Yoshida Y."/>
            <person name="Ohtoshi R."/>
            <person name="Malay A.D."/>
            <person name="Moran D.A.P."/>
            <person name="Tomita M."/>
            <person name="Numata K."/>
            <person name="Arakawa K."/>
        </authorList>
    </citation>
    <scope>NUCLEOTIDE SEQUENCE</scope>
</reference>
<feature type="region of interest" description="Disordered" evidence="1">
    <location>
        <begin position="173"/>
        <end position="216"/>
    </location>
</feature>
<keyword evidence="3" id="KW-1185">Reference proteome</keyword>
<dbReference type="EMBL" id="BMAO01023353">
    <property type="protein sequence ID" value="GFQ88119.1"/>
    <property type="molecule type" value="Genomic_DNA"/>
</dbReference>
<sequence length="275" mass="32473">MEDDSFRQESPTYTSKQFFSPEFDTNKFSSFKSFLDSFDQNCVEYQNDEQWKKKNLPRYLTGSYLKFWYDNKLFNKTYQENRELLITVFDMTRQEKIQKFHNLKLKENKNLISFFTKKLAPGKKLNYDDSSIVERMTLSSPMEFQIFLIIQKISTPCQWIATMRLLIAVTPDSSNRNAGESGSSRRWSNQAYGNINTGTDPLRFKSRERERGYRQPHQSQEWCVSMKGNSSTVNLGSLYNKFNIIFARPEIVKMSKDIDDNYSSNQRYVPSTFLL</sequence>
<comment type="caution">
    <text evidence="2">The sequence shown here is derived from an EMBL/GenBank/DDBJ whole genome shotgun (WGS) entry which is preliminary data.</text>
</comment>
<dbReference type="Proteomes" id="UP000887116">
    <property type="component" value="Unassembled WGS sequence"/>
</dbReference>
<proteinExistence type="predicted"/>